<dbReference type="EMBL" id="JAFHLR010000027">
    <property type="protein sequence ID" value="KAG5475648.1"/>
    <property type="molecule type" value="Genomic_DNA"/>
</dbReference>
<dbReference type="Pfam" id="PF12746">
    <property type="entry name" value="GNAT_acetyltran"/>
    <property type="match status" value="1"/>
</dbReference>
<dbReference type="InterPro" id="IPR042573">
    <property type="entry name" value="GNAT_acetyltra_N"/>
</dbReference>
<proteinExistence type="predicted"/>
<dbReference type="Gene3D" id="3.40.630.110">
    <property type="entry name" value="GNAT acetyltransferase-like"/>
    <property type="match status" value="1"/>
</dbReference>
<dbReference type="SUPFAM" id="SSF55729">
    <property type="entry name" value="Acyl-CoA N-acyltransferases (Nat)"/>
    <property type="match status" value="1"/>
</dbReference>
<dbReference type="InterPro" id="IPR027365">
    <property type="entry name" value="GNAT_acetyltra_YdfB-like"/>
</dbReference>
<evidence type="ECO:0008006" key="3">
    <source>
        <dbReference type="Google" id="ProtNLM"/>
    </source>
</evidence>
<dbReference type="InterPro" id="IPR016181">
    <property type="entry name" value="Acyl_CoA_acyltransferase"/>
</dbReference>
<sequence>MPSSTAASAAVKALFHYPGHSSMVRSALEGHMGEIAVRGSSAAATLAARLTVGVFAFLAGAPDAELVNSVTASIVVPVQPDWIPLIEAHLPALKPYTRYPMVATTDSFDVKLLQRYAASCPAGYVIVAITEAHAEHARKMDWSSDLCGNFRDAADFAARGIGFVALERATGDIAAGASSFAICDGGIEVEVDTAESHRRRGLALACSARLVLECLKRGLYPSWDAHVPHSAHLAEKLGYARGAPYRAYIDEPPP</sequence>
<reference evidence="2" key="1">
    <citation type="journal article" date="2021" name="Microbiol. Resour. Announc.">
        <title>LGAAP: Leishmaniinae Genome Assembly and Annotation Pipeline.</title>
        <authorList>
            <person name="Almutairi H."/>
            <person name="Urbaniak M.D."/>
            <person name="Bates M.D."/>
            <person name="Jariyapan N."/>
            <person name="Kwakye-Nuako G."/>
            <person name="Thomaz-Soccol V."/>
            <person name="Al-Salem W.S."/>
            <person name="Dillon R.J."/>
            <person name="Bates P.A."/>
            <person name="Gatherer D."/>
        </authorList>
    </citation>
    <scope>NUCLEOTIDE SEQUENCE [LARGE SCALE GENOMIC DNA]</scope>
</reference>
<gene>
    <name evidence="1" type="ORF">LSCM4_04230</name>
</gene>
<dbReference type="RefSeq" id="XP_067062156.1">
    <property type="nucleotide sequence ID" value="XM_067206219.1"/>
</dbReference>
<dbReference type="Gene3D" id="3.40.630.30">
    <property type="match status" value="1"/>
</dbReference>
<dbReference type="SMR" id="A0A836HF61"/>
<dbReference type="PANTHER" id="PTHR31143">
    <property type="match status" value="1"/>
</dbReference>
<comment type="caution">
    <text evidence="1">The sequence shown here is derived from an EMBL/GenBank/DDBJ whole genome shotgun (WGS) entry which is preliminary data.</text>
</comment>
<dbReference type="KEGG" id="loi:92360153"/>
<evidence type="ECO:0000313" key="1">
    <source>
        <dbReference type="EMBL" id="KAG5475648.1"/>
    </source>
</evidence>
<accession>A0A836HF61</accession>
<reference evidence="2" key="2">
    <citation type="journal article" date="2021" name="Sci. Data">
        <title>Chromosome-scale genome sequencing, assembly and annotation of six genomes from subfamily Leishmaniinae.</title>
        <authorList>
            <person name="Almutairi H."/>
            <person name="Urbaniak M.D."/>
            <person name="Bates M.D."/>
            <person name="Jariyapan N."/>
            <person name="Kwakye-Nuako G."/>
            <person name="Thomaz Soccol V."/>
            <person name="Al-Salem W.S."/>
            <person name="Dillon R.J."/>
            <person name="Bates P.A."/>
            <person name="Gatherer D."/>
        </authorList>
    </citation>
    <scope>NUCLEOTIDE SEQUENCE [LARGE SCALE GENOMIC DNA]</scope>
</reference>
<dbReference type="GeneID" id="92360153"/>
<dbReference type="PANTHER" id="PTHR31143:SF2">
    <property type="entry name" value="FR47-LIKE DOMAIN-CONTAINING PROTEIN-RELATED"/>
    <property type="match status" value="1"/>
</dbReference>
<protein>
    <recommendedName>
        <fullName evidence="3">N-acetyltransferase domain-containing protein</fullName>
    </recommendedName>
</protein>
<dbReference type="Proteomes" id="UP000674143">
    <property type="component" value="Unassembled WGS sequence"/>
</dbReference>
<organism evidence="1 2">
    <name type="scientific">Leishmania orientalis</name>
    <dbReference type="NCBI Taxonomy" id="2249476"/>
    <lineage>
        <taxon>Eukaryota</taxon>
        <taxon>Discoba</taxon>
        <taxon>Euglenozoa</taxon>
        <taxon>Kinetoplastea</taxon>
        <taxon>Metakinetoplastina</taxon>
        <taxon>Trypanosomatida</taxon>
        <taxon>Trypanosomatidae</taxon>
        <taxon>Leishmaniinae</taxon>
        <taxon>Leishmania</taxon>
    </lineage>
</organism>
<dbReference type="AlphaFoldDB" id="A0A836HF61"/>
<name>A0A836HF61_9TRYP</name>
<keyword evidence="2" id="KW-1185">Reference proteome</keyword>
<evidence type="ECO:0000313" key="2">
    <source>
        <dbReference type="Proteomes" id="UP000674143"/>
    </source>
</evidence>